<evidence type="ECO:0000313" key="2">
    <source>
        <dbReference type="Proteomes" id="UP000886667"/>
    </source>
</evidence>
<gene>
    <name evidence="1" type="ORF">JAZ07_05730</name>
</gene>
<name>A0A9E4N4G1_9GAMM</name>
<dbReference type="Gene3D" id="1.10.10.2830">
    <property type="match status" value="1"/>
</dbReference>
<sequence>MNNIPFHEIANIFPLIHGKEFVELKEDIKQNGCIEPIVLYEGQILDGRNRFRACQEVGVQPEYIDYEGDDPLSHVISLNIHRRHLDESQRAMVGAKIANLEQGKYHGNQHEKLPANLRGAQTQAQAADLMQVSERSVNKAKKVQKEGAEELIEAVEEGQVSVSAAANIIDLPKLEQAKLAEQGKPAVIDAGKKRMKKIPQNKNIQQFLKAIGILSNLVASPEIMFKAMTDKEKGAVYDDNERAYNLVKLMKEVIDNASTDQKESA</sequence>
<dbReference type="EMBL" id="JAEPCM010000186">
    <property type="protein sequence ID" value="MCG7945833.1"/>
    <property type="molecule type" value="Genomic_DNA"/>
</dbReference>
<evidence type="ECO:0000313" key="1">
    <source>
        <dbReference type="EMBL" id="MCG7945833.1"/>
    </source>
</evidence>
<dbReference type="InterPro" id="IPR036086">
    <property type="entry name" value="ParB/Sulfiredoxin_sf"/>
</dbReference>
<protein>
    <submittedName>
        <fullName evidence="1">ParB/RepB/Spo0J family partition protein</fullName>
    </submittedName>
</protein>
<reference evidence="1" key="1">
    <citation type="journal article" date="2021" name="Proc. Natl. Acad. Sci. U.S.A.">
        <title>Global biogeography of chemosynthetic symbionts reveals both localized and globally distributed symbiont groups. .</title>
        <authorList>
            <person name="Osvatic J.T."/>
            <person name="Wilkins L.G.E."/>
            <person name="Leibrecht L."/>
            <person name="Leray M."/>
            <person name="Zauner S."/>
            <person name="Polzin J."/>
            <person name="Camacho Y."/>
            <person name="Gros O."/>
            <person name="van Gils J.A."/>
            <person name="Eisen J.A."/>
            <person name="Petersen J.M."/>
            <person name="Yuen B."/>
        </authorList>
    </citation>
    <scope>NUCLEOTIDE SEQUENCE</scope>
    <source>
        <strain evidence="1">MAGclacostrist064TRANS</strain>
    </source>
</reference>
<proteinExistence type="predicted"/>
<accession>A0A9E4N4G1</accession>
<dbReference type="Gene3D" id="3.90.1530.10">
    <property type="entry name" value="Conserved hypothetical protein from pyrococcus furiosus pfu- 392566-001, ParB domain"/>
    <property type="match status" value="1"/>
</dbReference>
<comment type="caution">
    <text evidence="1">The sequence shown here is derived from an EMBL/GenBank/DDBJ whole genome shotgun (WGS) entry which is preliminary data.</text>
</comment>
<dbReference type="SUPFAM" id="SSF110849">
    <property type="entry name" value="ParB/Sulfiredoxin"/>
    <property type="match status" value="1"/>
</dbReference>
<dbReference type="Proteomes" id="UP000886667">
    <property type="component" value="Unassembled WGS sequence"/>
</dbReference>
<organism evidence="1 2">
    <name type="scientific">Candidatus Thiodiazotropha taylori</name>
    <dbReference type="NCBI Taxonomy" id="2792791"/>
    <lineage>
        <taxon>Bacteria</taxon>
        <taxon>Pseudomonadati</taxon>
        <taxon>Pseudomonadota</taxon>
        <taxon>Gammaproteobacteria</taxon>
        <taxon>Chromatiales</taxon>
        <taxon>Sedimenticolaceae</taxon>
        <taxon>Candidatus Thiodiazotropha</taxon>
    </lineage>
</organism>
<dbReference type="AlphaFoldDB" id="A0A9E4N4G1"/>